<proteinExistence type="predicted"/>
<dbReference type="EMBL" id="AP024488">
    <property type="protein sequence ID" value="BCS96226.1"/>
    <property type="molecule type" value="Genomic_DNA"/>
</dbReference>
<dbReference type="Proteomes" id="UP001320148">
    <property type="component" value="Chromosome"/>
</dbReference>
<dbReference type="InterPro" id="IPR022742">
    <property type="entry name" value="Hydrolase_4"/>
</dbReference>
<keyword evidence="3" id="KW-1185">Reference proteome</keyword>
<dbReference type="Gene3D" id="3.40.50.1820">
    <property type="entry name" value="alpha/beta hydrolase"/>
    <property type="match status" value="1"/>
</dbReference>
<accession>A0ABN6F3M0</accession>
<evidence type="ECO:0000313" key="3">
    <source>
        <dbReference type="Proteomes" id="UP001320148"/>
    </source>
</evidence>
<protein>
    <recommendedName>
        <fullName evidence="1">Serine aminopeptidase S33 domain-containing protein</fullName>
    </recommendedName>
</protein>
<name>A0ABN6F3M0_9BACT</name>
<sequence>MPCGVTIEAAFIPANAPQSQGCFVVWPCMGGDSRMYTMPVEQFAKNGWDVLLYNPRGHGNSTGYLSVETAADDLKTLLQHCNLSEVPLTAFGHSGGCAAWLKAADSGIAVKAFYFAAPVLDSRRSLFYMYEKGTIGEFVFVTSRLACDPEFFKQTLADTTWLEPEHWHDRNLETVLNGPNGAFPVGTFLKALFIPGIDSMPELAKRESDVTIFFPQQDNWYPHQTTMDASSGLLRTVVVDDAKDHYFSCGWERVWEDVGKRLRQ</sequence>
<dbReference type="Pfam" id="PF12146">
    <property type="entry name" value="Hydrolase_4"/>
    <property type="match status" value="1"/>
</dbReference>
<evidence type="ECO:0000313" key="2">
    <source>
        <dbReference type="EMBL" id="BCS96226.1"/>
    </source>
</evidence>
<organism evidence="2 3">
    <name type="scientific">Desulfoluna limicola</name>
    <dbReference type="NCBI Taxonomy" id="2810562"/>
    <lineage>
        <taxon>Bacteria</taxon>
        <taxon>Pseudomonadati</taxon>
        <taxon>Thermodesulfobacteriota</taxon>
        <taxon>Desulfobacteria</taxon>
        <taxon>Desulfobacterales</taxon>
        <taxon>Desulfolunaceae</taxon>
        <taxon>Desulfoluna</taxon>
    </lineage>
</organism>
<dbReference type="InterPro" id="IPR029058">
    <property type="entry name" value="AB_hydrolase_fold"/>
</dbReference>
<reference evidence="2 3" key="1">
    <citation type="submission" date="2021-02" db="EMBL/GenBank/DDBJ databases">
        <title>Complete genome of Desulfoluna sp. strain ASN36.</title>
        <authorList>
            <person name="Takahashi A."/>
            <person name="Kojima H."/>
            <person name="Fukui M."/>
        </authorList>
    </citation>
    <scope>NUCLEOTIDE SEQUENCE [LARGE SCALE GENOMIC DNA]</scope>
    <source>
        <strain evidence="2 3">ASN36</strain>
    </source>
</reference>
<dbReference type="SUPFAM" id="SSF53474">
    <property type="entry name" value="alpha/beta-Hydrolases"/>
    <property type="match status" value="1"/>
</dbReference>
<feature type="domain" description="Serine aminopeptidase S33" evidence="1">
    <location>
        <begin position="19"/>
        <end position="125"/>
    </location>
</feature>
<gene>
    <name evidence="2" type="ORF">DSLASN_18580</name>
</gene>
<evidence type="ECO:0000259" key="1">
    <source>
        <dbReference type="Pfam" id="PF12146"/>
    </source>
</evidence>